<evidence type="ECO:0000313" key="9">
    <source>
        <dbReference type="EMBL" id="TVY46594.1"/>
    </source>
</evidence>
<evidence type="ECO:0000256" key="3">
    <source>
        <dbReference type="ARBA" id="ARBA00022723"/>
    </source>
</evidence>
<evidence type="ECO:0000313" key="10">
    <source>
        <dbReference type="Proteomes" id="UP000443090"/>
    </source>
</evidence>
<evidence type="ECO:0000256" key="1">
    <source>
        <dbReference type="ARBA" id="ARBA00010617"/>
    </source>
</evidence>
<dbReference type="AlphaFoldDB" id="A0A8H8UG20"/>
<comment type="similarity">
    <text evidence="1 8">Belongs to the cytochrome P450 family.</text>
</comment>
<dbReference type="PRINTS" id="PR00463">
    <property type="entry name" value="EP450I"/>
</dbReference>
<protein>
    <submittedName>
        <fullName evidence="9">Cytochrome P450</fullName>
    </submittedName>
</protein>
<evidence type="ECO:0000256" key="8">
    <source>
        <dbReference type="RuleBase" id="RU000461"/>
    </source>
</evidence>
<dbReference type="InterPro" id="IPR050196">
    <property type="entry name" value="Cytochrome_P450_Monoox"/>
</dbReference>
<keyword evidence="3 7" id="KW-0479">Metal-binding</keyword>
<dbReference type="GO" id="GO:0005506">
    <property type="term" value="F:iron ion binding"/>
    <property type="evidence" value="ECO:0007669"/>
    <property type="project" value="InterPro"/>
</dbReference>
<dbReference type="InterPro" id="IPR036396">
    <property type="entry name" value="Cyt_P450_sf"/>
</dbReference>
<organism evidence="9 10">
    <name type="scientific">Lachnellula occidentalis</name>
    <dbReference type="NCBI Taxonomy" id="215460"/>
    <lineage>
        <taxon>Eukaryota</taxon>
        <taxon>Fungi</taxon>
        <taxon>Dikarya</taxon>
        <taxon>Ascomycota</taxon>
        <taxon>Pezizomycotina</taxon>
        <taxon>Leotiomycetes</taxon>
        <taxon>Helotiales</taxon>
        <taxon>Lachnaceae</taxon>
        <taxon>Lachnellula</taxon>
    </lineage>
</organism>
<dbReference type="InterPro" id="IPR002401">
    <property type="entry name" value="Cyt_P450_E_grp-I"/>
</dbReference>
<dbReference type="Gene3D" id="1.10.630.10">
    <property type="entry name" value="Cytochrome P450"/>
    <property type="match status" value="1"/>
</dbReference>
<sequence>MFPAYAIALVGLGLWIVYANISGLRKNIAAAKRSGLPWTVVRTSTSFEIIFLAEAHQTVAVDVYGIAWILTHKLWLPWLNRLPKAWTQGWLDYLAPDWNWALLYDGVKPKGDLFLTVSPGTIQLWATNAEAIHQITARREAFPKPVYKYKILEIFGRNILSTEGNEWKQHRKITSPCFNEKNNVLIFAETARQTQGMLRKWMGADGIGNTTLKEVPTDTERLTLHIISDVGFGVRLLWPGEELTEKDKGIYSGNALPKGHSMGFEEAMSTLLQRMHWVLLVPEWVLKWIPMHSAREAYDAFINWRQYMLELFDQKVKDTREGRKTEGMDILGSLVKSSYGETSRAKGEWPVLSDSDILGDAFVMIVAGHETTANNIHFSLMELAMSPKSQRLVQKEVHTVFGDEPPEKWDYESSINSLLGGIVGAVMNEQLRLMAPITALPKSVTKGQDQVLHVDGKKITLPAGTLINLNTVGVQRNPRYWPTQPSKLSDRADDLNDFKPERWLKNKTDGEYVVKGYVDDAKKDEFGGFTGEDSHAKLFRPVRGSYIPFSEGPRSCLGRRLAQVKVMASLAVIFQMYSIELAVDEWATDDQVAKMSDEARRKLYKNAQDAARKKMAEATSLITLKLHPGFIPVRVVKKGEERFIHLIDN</sequence>
<dbReference type="InterPro" id="IPR001128">
    <property type="entry name" value="Cyt_P450"/>
</dbReference>
<dbReference type="PANTHER" id="PTHR24291:SF50">
    <property type="entry name" value="BIFUNCTIONAL ALBAFLAVENONE MONOOXYGENASE_TERPENE SYNTHASE"/>
    <property type="match status" value="1"/>
</dbReference>
<dbReference type="OrthoDB" id="1470350at2759"/>
<feature type="binding site" description="axial binding residue" evidence="7">
    <location>
        <position position="556"/>
    </location>
    <ligand>
        <name>heme</name>
        <dbReference type="ChEBI" id="CHEBI:30413"/>
    </ligand>
    <ligandPart>
        <name>Fe</name>
        <dbReference type="ChEBI" id="CHEBI:18248"/>
    </ligandPart>
</feature>
<dbReference type="Proteomes" id="UP000443090">
    <property type="component" value="Unassembled WGS sequence"/>
</dbReference>
<accession>A0A8H8UG20</accession>
<dbReference type="CDD" id="cd11070">
    <property type="entry name" value="CYP56-like"/>
    <property type="match status" value="1"/>
</dbReference>
<proteinExistence type="inferred from homology"/>
<evidence type="ECO:0000256" key="4">
    <source>
        <dbReference type="ARBA" id="ARBA00023002"/>
    </source>
</evidence>
<dbReference type="GO" id="GO:0004497">
    <property type="term" value="F:monooxygenase activity"/>
    <property type="evidence" value="ECO:0007669"/>
    <property type="project" value="UniProtKB-KW"/>
</dbReference>
<dbReference type="PROSITE" id="PS00086">
    <property type="entry name" value="CYTOCHROME_P450"/>
    <property type="match status" value="1"/>
</dbReference>
<dbReference type="EMBL" id="QGMI01000138">
    <property type="protein sequence ID" value="TVY46594.1"/>
    <property type="molecule type" value="Genomic_DNA"/>
</dbReference>
<dbReference type="PRINTS" id="PR00385">
    <property type="entry name" value="P450"/>
</dbReference>
<keyword evidence="6 8" id="KW-0503">Monooxygenase</keyword>
<dbReference type="InterPro" id="IPR017972">
    <property type="entry name" value="Cyt_P450_CS"/>
</dbReference>
<keyword evidence="4 8" id="KW-0560">Oxidoreductase</keyword>
<dbReference type="SUPFAM" id="SSF48264">
    <property type="entry name" value="Cytochrome P450"/>
    <property type="match status" value="1"/>
</dbReference>
<comment type="caution">
    <text evidence="9">The sequence shown here is derived from an EMBL/GenBank/DDBJ whole genome shotgun (WGS) entry which is preliminary data.</text>
</comment>
<keyword evidence="5 7" id="KW-0408">Iron</keyword>
<evidence type="ECO:0000256" key="7">
    <source>
        <dbReference type="PIRSR" id="PIRSR602401-1"/>
    </source>
</evidence>
<reference evidence="9 10" key="1">
    <citation type="submission" date="2018-05" db="EMBL/GenBank/DDBJ databases">
        <title>Genome sequencing and assembly of the regulated plant pathogen Lachnellula willkommii and related sister species for the development of diagnostic species identification markers.</title>
        <authorList>
            <person name="Giroux E."/>
            <person name="Bilodeau G."/>
        </authorList>
    </citation>
    <scope>NUCLEOTIDE SEQUENCE [LARGE SCALE GENOMIC DNA]</scope>
    <source>
        <strain evidence="9 10">CBS 160.35</strain>
    </source>
</reference>
<evidence type="ECO:0000256" key="5">
    <source>
        <dbReference type="ARBA" id="ARBA00023004"/>
    </source>
</evidence>
<dbReference type="GO" id="GO:0020037">
    <property type="term" value="F:heme binding"/>
    <property type="evidence" value="ECO:0007669"/>
    <property type="project" value="InterPro"/>
</dbReference>
<dbReference type="PANTHER" id="PTHR24291">
    <property type="entry name" value="CYTOCHROME P450 FAMILY 4"/>
    <property type="match status" value="1"/>
</dbReference>
<evidence type="ECO:0000256" key="2">
    <source>
        <dbReference type="ARBA" id="ARBA00022617"/>
    </source>
</evidence>
<dbReference type="Pfam" id="PF00067">
    <property type="entry name" value="p450"/>
    <property type="match status" value="1"/>
</dbReference>
<keyword evidence="10" id="KW-1185">Reference proteome</keyword>
<name>A0A8H8UG20_9HELO</name>
<comment type="cofactor">
    <cofactor evidence="7">
        <name>heme</name>
        <dbReference type="ChEBI" id="CHEBI:30413"/>
    </cofactor>
</comment>
<evidence type="ECO:0000256" key="6">
    <source>
        <dbReference type="ARBA" id="ARBA00023033"/>
    </source>
</evidence>
<keyword evidence="2 7" id="KW-0349">Heme</keyword>
<gene>
    <name evidence="9" type="primary">CYP72A14</name>
    <name evidence="9" type="ORF">LOCC1_G001828</name>
</gene>
<dbReference type="GO" id="GO:0016705">
    <property type="term" value="F:oxidoreductase activity, acting on paired donors, with incorporation or reduction of molecular oxygen"/>
    <property type="evidence" value="ECO:0007669"/>
    <property type="project" value="InterPro"/>
</dbReference>